<evidence type="ECO:0000313" key="6">
    <source>
        <dbReference type="EMBL" id="AFD27031.1"/>
    </source>
</evidence>
<dbReference type="Gene3D" id="2.30.120.10">
    <property type="match status" value="1"/>
</dbReference>
<organism evidence="6 7">
    <name type="scientific">Deinococcus gobiensis (strain DSM 21396 / JCM 16679 / CGMCC 1.7299 / I-0)</name>
    <dbReference type="NCBI Taxonomy" id="745776"/>
    <lineage>
        <taxon>Bacteria</taxon>
        <taxon>Thermotogati</taxon>
        <taxon>Deinococcota</taxon>
        <taxon>Deinococci</taxon>
        <taxon>Deinococcales</taxon>
        <taxon>Deinococcaceae</taxon>
        <taxon>Deinococcus</taxon>
    </lineage>
</organism>
<dbReference type="PANTHER" id="PTHR34218:SF3">
    <property type="entry name" value="ACYL-HOMOSERINE LACTONE ACYLASE PVDQ"/>
    <property type="match status" value="1"/>
</dbReference>
<dbReference type="OrthoDB" id="9759796at2"/>
<dbReference type="RefSeq" id="WP_014695549.1">
    <property type="nucleotide sequence ID" value="NC_017805.1"/>
</dbReference>
<dbReference type="Gene3D" id="1.10.439.10">
    <property type="entry name" value="Penicillin Amidohydrolase, domain 1"/>
    <property type="match status" value="1"/>
</dbReference>
<reference evidence="6 7" key="1">
    <citation type="journal article" date="2012" name="PLoS ONE">
        <title>Genome sequence and transcriptome analysis of the radioresistant bacterium Deinococcus gobiensis: insights into the extreme environmental adaptations.</title>
        <authorList>
            <person name="Yuan M."/>
            <person name="Chen M."/>
            <person name="Zhang W."/>
            <person name="Lu W."/>
            <person name="Wang J."/>
            <person name="Yang M."/>
            <person name="Zhao P."/>
            <person name="Tang R."/>
            <person name="Li X."/>
            <person name="Hao Y."/>
            <person name="Zhou Z."/>
            <person name="Zhan Y."/>
            <person name="Yu H."/>
            <person name="Teng C."/>
            <person name="Yan Y."/>
            <person name="Ping S."/>
            <person name="Wang Y."/>
            <person name="Lin M."/>
        </authorList>
    </citation>
    <scope>NUCLEOTIDE SEQUENCE [LARGE SCALE GENOMIC DNA]</scope>
    <source>
        <strain evidence="7">DSM 21396 / JCM 16679 / CGMCC 1.7299 / I-0</strain>
        <plasmid evidence="6">P1</plasmid>
    </source>
</reference>
<keyword evidence="2 5" id="KW-0732">Signal</keyword>
<keyword evidence="6" id="KW-0614">Plasmid</keyword>
<dbReference type="EMBL" id="CP002192">
    <property type="protein sequence ID" value="AFD27031.1"/>
    <property type="molecule type" value="Genomic_DNA"/>
</dbReference>
<dbReference type="InterPro" id="IPR029055">
    <property type="entry name" value="Ntn_hydrolases_N"/>
</dbReference>
<proteinExistence type="inferred from homology"/>
<dbReference type="InterPro" id="IPR043146">
    <property type="entry name" value="Penicillin_amidase_N_B-knob"/>
</dbReference>
<dbReference type="GO" id="GO:0016811">
    <property type="term" value="F:hydrolase activity, acting on carbon-nitrogen (but not peptide) bonds, in linear amides"/>
    <property type="evidence" value="ECO:0007669"/>
    <property type="project" value="InterPro"/>
</dbReference>
<dbReference type="InterPro" id="IPR002692">
    <property type="entry name" value="S45"/>
</dbReference>
<dbReference type="HOGENOM" id="CLU_017615_0_0_0"/>
<feature type="signal peptide" evidence="5">
    <location>
        <begin position="1"/>
        <end position="26"/>
    </location>
</feature>
<keyword evidence="3" id="KW-0378">Hydrolase</keyword>
<evidence type="ECO:0000256" key="3">
    <source>
        <dbReference type="ARBA" id="ARBA00022801"/>
    </source>
</evidence>
<dbReference type="Pfam" id="PF01804">
    <property type="entry name" value="Penicil_amidase"/>
    <property type="match status" value="1"/>
</dbReference>
<dbReference type="PANTHER" id="PTHR34218">
    <property type="entry name" value="PEPTIDASE S45 PENICILLIN AMIDASE"/>
    <property type="match status" value="1"/>
</dbReference>
<evidence type="ECO:0000313" key="7">
    <source>
        <dbReference type="Proteomes" id="UP000007575"/>
    </source>
</evidence>
<dbReference type="PATRIC" id="fig|745776.4.peg.3180"/>
<feature type="chain" id="PRO_5003612120" evidence="5">
    <location>
        <begin position="27"/>
        <end position="793"/>
    </location>
</feature>
<protein>
    <submittedName>
        <fullName evidence="6">Putative acyl-homoserine lactone acylase transmembrane protein</fullName>
    </submittedName>
</protein>
<dbReference type="Proteomes" id="UP000007575">
    <property type="component" value="Plasmid P1"/>
</dbReference>
<dbReference type="Gene3D" id="3.60.20.10">
    <property type="entry name" value="Glutamine Phosphoribosylpyrophosphate, subunit 1, domain 1"/>
    <property type="match status" value="1"/>
</dbReference>
<dbReference type="GO" id="GO:0017000">
    <property type="term" value="P:antibiotic biosynthetic process"/>
    <property type="evidence" value="ECO:0007669"/>
    <property type="project" value="InterPro"/>
</dbReference>
<keyword evidence="6" id="KW-0472">Membrane</keyword>
<keyword evidence="6" id="KW-0812">Transmembrane</keyword>
<evidence type="ECO:0000256" key="1">
    <source>
        <dbReference type="ARBA" id="ARBA00006586"/>
    </source>
</evidence>
<geneLocation type="plasmid" evidence="6 7">
    <name>P1</name>
</geneLocation>
<dbReference type="SUPFAM" id="SSF56235">
    <property type="entry name" value="N-terminal nucleophile aminohydrolases (Ntn hydrolases)"/>
    <property type="match status" value="1"/>
</dbReference>
<dbReference type="KEGG" id="dgo:DGo_PA0145"/>
<evidence type="ECO:0000256" key="2">
    <source>
        <dbReference type="ARBA" id="ARBA00022729"/>
    </source>
</evidence>
<evidence type="ECO:0000256" key="4">
    <source>
        <dbReference type="ARBA" id="ARBA00023145"/>
    </source>
</evidence>
<name>H8H112_DEIGI</name>
<gene>
    <name evidence="6" type="primary">aac</name>
    <name evidence="6" type="ordered locus">DGo_PA0145</name>
</gene>
<keyword evidence="7" id="KW-1185">Reference proteome</keyword>
<dbReference type="InterPro" id="IPR023343">
    <property type="entry name" value="Penicillin_amidase_dom1"/>
</dbReference>
<keyword evidence="4" id="KW-0865">Zymogen</keyword>
<dbReference type="InterPro" id="IPR043147">
    <property type="entry name" value="Penicillin_amidase_A-knob"/>
</dbReference>
<comment type="similarity">
    <text evidence="1">Belongs to the peptidase S45 family.</text>
</comment>
<dbReference type="Gene3D" id="1.10.1400.10">
    <property type="match status" value="1"/>
</dbReference>
<dbReference type="MEROPS" id="S45.005"/>
<dbReference type="CDD" id="cd01936">
    <property type="entry name" value="Ntn_CA"/>
    <property type="match status" value="1"/>
</dbReference>
<accession>H8H112</accession>
<evidence type="ECO:0000256" key="5">
    <source>
        <dbReference type="SAM" id="SignalP"/>
    </source>
</evidence>
<sequence>MPISRSTQARPWFALCLALLAGQGLAQPAPTPRYQVDIQRTAYGIPHIQAGDFASLGYGVGYSYAQDNLCLLADQVVTVRGERSLYFGAQGSATVGFQQVNNLDSDVFFQAMMDVPALRRGYAQGSPDARSLMRGYAAGVNRFLRDTPAAARPAACRDAPWVRNVTEADVMRLLEEKAIQASAGSFVTAIARTQPPAAPTGSVPPADLEAFNRQHRINDLPIGSNGWAFGAQASSNGRGLLLGNPHFPWTTTNRFYEMHLTVPGRLDVMGASLGGMPLVNIGFNRDVAWTHTVSTDKRFTLGVLTLVPGQPTQYLKDGQPQAMTTRTVNVRVRQGGVGPLRIERRTLHFTPDGPLVNLPQAGLNWTARNAFVLRDANRLNTRMVDTWLGFGEARSTGDIRAALDLQGIPWVNTIAADRAGLALYADISTSPNVSAAQQAACTPAPFAPLFAAAGLAVLDGSRSACDWAVDPASRVPGLRAPARQPVLVRQDYVQNSNDSAWMTNPRARIEGLDPIVGATNAPLGMRTRMGLREIGARLDGDGTQPGRPFDLAALQETLFADRNLSGLLMADDALRLCRDQPAVTLASGAAVDLGAACGVLGAWDRRSDLDSVGAVLWREFWNRARQIRGVYAVAFSPADPVGTPRGLNLGDAAVRGQLLQAMGEAAQTLRANGVALDAPLGTVQGVTRNGVRFPLHGAPDYEGVLNKIEPPALSPAGYEGVTGNSSSYIQTVTFGDTGPVAQALLTYSQSTDPASAHYTDQTALFSRKQWVTLPFTPAEIRADPATTALRLEE</sequence>
<dbReference type="AlphaFoldDB" id="H8H112"/>